<feature type="transmembrane region" description="Helical" evidence="1">
    <location>
        <begin position="147"/>
        <end position="171"/>
    </location>
</feature>
<keyword evidence="1" id="KW-0812">Transmembrane</keyword>
<gene>
    <name evidence="2" type="ORF">LCGC14_1674960</name>
</gene>
<dbReference type="AlphaFoldDB" id="A0A0F9K649"/>
<keyword evidence="1" id="KW-1133">Transmembrane helix</keyword>
<protein>
    <recommendedName>
        <fullName evidence="3">Histidine kinase N-terminal 7TM region domain-containing protein</fullName>
    </recommendedName>
</protein>
<evidence type="ECO:0000313" key="2">
    <source>
        <dbReference type="EMBL" id="KKM17518.1"/>
    </source>
</evidence>
<dbReference type="EMBL" id="LAZR01014431">
    <property type="protein sequence ID" value="KKM17518.1"/>
    <property type="molecule type" value="Genomic_DNA"/>
</dbReference>
<feature type="transmembrane region" description="Helical" evidence="1">
    <location>
        <begin position="42"/>
        <end position="62"/>
    </location>
</feature>
<feature type="transmembrane region" description="Helical" evidence="1">
    <location>
        <begin position="68"/>
        <end position="96"/>
    </location>
</feature>
<sequence length="240" mass="27566">MVFFELTPVRAFTVYGAQGILFAFLLFLAYKILKRDRKRLNIIFSLYYLFIVMGFLINFVYAPLENDAIVRILNFLANFFIFGAPIFIVVFELILLKSEKVITFPKQLLIILIYEIALFCMIFFVFQPGWGVTLNSETLAPIWSIPFLIYLVLVVTLGTVIPILYFALKISKKFEDEILRKRWKFFIIGVCALFIFMYGIFISNTLDVAIIRTAMGALGLILAIAGGYLIYYGVGKSIEK</sequence>
<accession>A0A0F9K649</accession>
<keyword evidence="1" id="KW-0472">Membrane</keyword>
<comment type="caution">
    <text evidence="2">The sequence shown here is derived from an EMBL/GenBank/DDBJ whole genome shotgun (WGS) entry which is preliminary data.</text>
</comment>
<name>A0A0F9K649_9ZZZZ</name>
<feature type="transmembrane region" description="Helical" evidence="1">
    <location>
        <begin position="183"/>
        <end position="203"/>
    </location>
</feature>
<evidence type="ECO:0000256" key="1">
    <source>
        <dbReference type="SAM" id="Phobius"/>
    </source>
</evidence>
<reference evidence="2" key="1">
    <citation type="journal article" date="2015" name="Nature">
        <title>Complex archaea that bridge the gap between prokaryotes and eukaryotes.</title>
        <authorList>
            <person name="Spang A."/>
            <person name="Saw J.H."/>
            <person name="Jorgensen S.L."/>
            <person name="Zaremba-Niedzwiedzka K."/>
            <person name="Martijn J."/>
            <person name="Lind A.E."/>
            <person name="van Eijk R."/>
            <person name="Schleper C."/>
            <person name="Guy L."/>
            <person name="Ettema T.J."/>
        </authorList>
    </citation>
    <scope>NUCLEOTIDE SEQUENCE</scope>
</reference>
<feature type="transmembrane region" description="Helical" evidence="1">
    <location>
        <begin position="209"/>
        <end position="234"/>
    </location>
</feature>
<evidence type="ECO:0008006" key="3">
    <source>
        <dbReference type="Google" id="ProtNLM"/>
    </source>
</evidence>
<feature type="transmembrane region" description="Helical" evidence="1">
    <location>
        <begin position="12"/>
        <end position="30"/>
    </location>
</feature>
<feature type="transmembrane region" description="Helical" evidence="1">
    <location>
        <begin position="108"/>
        <end position="127"/>
    </location>
</feature>
<proteinExistence type="predicted"/>
<organism evidence="2">
    <name type="scientific">marine sediment metagenome</name>
    <dbReference type="NCBI Taxonomy" id="412755"/>
    <lineage>
        <taxon>unclassified sequences</taxon>
        <taxon>metagenomes</taxon>
        <taxon>ecological metagenomes</taxon>
    </lineage>
</organism>